<keyword evidence="5 8" id="KW-1133">Transmembrane helix</keyword>
<name>A0ABS7NVG0_9NOCA</name>
<dbReference type="EMBL" id="JABUKG010000015">
    <property type="protein sequence ID" value="MBY6322018.1"/>
    <property type="molecule type" value="Genomic_DNA"/>
</dbReference>
<evidence type="ECO:0000256" key="7">
    <source>
        <dbReference type="SAM" id="MobiDB-lite"/>
    </source>
</evidence>
<keyword evidence="6 8" id="KW-0472">Membrane</keyword>
<dbReference type="PANTHER" id="PTHR34584:SF1">
    <property type="entry name" value="NA(+)_H(+) ANTIPORTER SUBUNIT E1"/>
    <property type="match status" value="1"/>
</dbReference>
<gene>
    <name evidence="9" type="ORF">HQ605_14420</name>
</gene>
<keyword evidence="4 8" id="KW-0812">Transmembrane</keyword>
<comment type="similarity">
    <text evidence="2">Belongs to the CPA3 antiporters (TC 2.A.63) subunit E family.</text>
</comment>
<feature type="transmembrane region" description="Helical" evidence="8">
    <location>
        <begin position="7"/>
        <end position="22"/>
    </location>
</feature>
<evidence type="ECO:0000313" key="10">
    <source>
        <dbReference type="Proteomes" id="UP001520140"/>
    </source>
</evidence>
<comment type="subcellular location">
    <subcellularLocation>
        <location evidence="1">Cell membrane</location>
        <topology evidence="1">Multi-pass membrane protein</topology>
    </subcellularLocation>
</comment>
<dbReference type="InterPro" id="IPR002758">
    <property type="entry name" value="Cation_antiport_E"/>
</dbReference>
<comment type="caution">
    <text evidence="9">The sequence shown here is derived from an EMBL/GenBank/DDBJ whole genome shotgun (WGS) entry which is preliminary data.</text>
</comment>
<accession>A0ABS7NVG0</accession>
<dbReference type="RefSeq" id="WP_068099389.1">
    <property type="nucleotide sequence ID" value="NZ_JABUKE010000036.1"/>
</dbReference>
<evidence type="ECO:0000256" key="8">
    <source>
        <dbReference type="SAM" id="Phobius"/>
    </source>
</evidence>
<dbReference type="Pfam" id="PF01899">
    <property type="entry name" value="MNHE"/>
    <property type="match status" value="1"/>
</dbReference>
<evidence type="ECO:0000256" key="2">
    <source>
        <dbReference type="ARBA" id="ARBA00006228"/>
    </source>
</evidence>
<evidence type="ECO:0000256" key="6">
    <source>
        <dbReference type="ARBA" id="ARBA00023136"/>
    </source>
</evidence>
<evidence type="ECO:0000256" key="1">
    <source>
        <dbReference type="ARBA" id="ARBA00004651"/>
    </source>
</evidence>
<evidence type="ECO:0000256" key="4">
    <source>
        <dbReference type="ARBA" id="ARBA00022692"/>
    </source>
</evidence>
<reference evidence="9 10" key="1">
    <citation type="submission" date="2020-06" db="EMBL/GenBank/DDBJ databases">
        <title>Taxonomy, biology and ecology of Rhodococcus bacteria occurring in California pistachio and other woody hosts as revealed by genome sequence analyses.</title>
        <authorList>
            <person name="Gai Y."/>
            <person name="Riely B."/>
        </authorList>
    </citation>
    <scope>NUCLEOTIDE SEQUENCE [LARGE SCALE GENOMIC DNA]</scope>
    <source>
        <strain evidence="9 10">BP-284</strain>
    </source>
</reference>
<proteinExistence type="inferred from homology"/>
<evidence type="ECO:0000313" key="9">
    <source>
        <dbReference type="EMBL" id="MBY6322018.1"/>
    </source>
</evidence>
<feature type="transmembrane region" description="Helical" evidence="8">
    <location>
        <begin position="28"/>
        <end position="46"/>
    </location>
</feature>
<protein>
    <submittedName>
        <fullName evidence="9">Na+/H+ antiporter subunit E</fullName>
    </submittedName>
</protein>
<sequence length="182" mass="19887">MTAIRALLLRGSVLALVWWLMTQGDGLWYYGVPVVVVATAVSLALTRPTRRDRHPWPARLRAGVGVLRWFLVHSVTGGLDVGRRVLGRRLDIDPVDDHVPVRVASPLGRVLLADLGSLTPGSLSVDLTSTGLDVHVLHRDMPVREQLADLDALLVVLFDPPEQFDPHEPTDPPETPTGKATP</sequence>
<dbReference type="PANTHER" id="PTHR34584">
    <property type="entry name" value="NA(+)/H(+) ANTIPORTER SUBUNIT E1"/>
    <property type="match status" value="1"/>
</dbReference>
<feature type="region of interest" description="Disordered" evidence="7">
    <location>
        <begin position="161"/>
        <end position="182"/>
    </location>
</feature>
<keyword evidence="3" id="KW-1003">Cell membrane</keyword>
<keyword evidence="10" id="KW-1185">Reference proteome</keyword>
<evidence type="ECO:0000256" key="3">
    <source>
        <dbReference type="ARBA" id="ARBA00022475"/>
    </source>
</evidence>
<evidence type="ECO:0000256" key="5">
    <source>
        <dbReference type="ARBA" id="ARBA00022989"/>
    </source>
</evidence>
<organism evidence="9 10">
    <name type="scientific">Rhodococcoides kroppenstedtii</name>
    <dbReference type="NCBI Taxonomy" id="293050"/>
    <lineage>
        <taxon>Bacteria</taxon>
        <taxon>Bacillati</taxon>
        <taxon>Actinomycetota</taxon>
        <taxon>Actinomycetes</taxon>
        <taxon>Mycobacteriales</taxon>
        <taxon>Nocardiaceae</taxon>
        <taxon>Rhodococcoides</taxon>
    </lineage>
</organism>
<dbReference type="Proteomes" id="UP001520140">
    <property type="component" value="Unassembled WGS sequence"/>
</dbReference>